<keyword evidence="10" id="KW-0408">Iron</keyword>
<evidence type="ECO:0000256" key="14">
    <source>
        <dbReference type="ARBA" id="ARBA00031200"/>
    </source>
</evidence>
<evidence type="ECO:0000256" key="15">
    <source>
        <dbReference type="SAM" id="MobiDB-lite"/>
    </source>
</evidence>
<feature type="transmembrane region" description="Helical" evidence="16">
    <location>
        <begin position="356"/>
        <end position="374"/>
    </location>
</feature>
<feature type="transmembrane region" description="Helical" evidence="16">
    <location>
        <begin position="271"/>
        <end position="295"/>
    </location>
</feature>
<dbReference type="InterPro" id="IPR008523">
    <property type="entry name" value="DUF805"/>
</dbReference>
<feature type="transmembrane region" description="Helical" evidence="16">
    <location>
        <begin position="838"/>
        <end position="861"/>
    </location>
</feature>
<dbReference type="PANTHER" id="PTHR43185:SF1">
    <property type="entry name" value="FE(2+) TRANSPORTER FEOB"/>
    <property type="match status" value="1"/>
</dbReference>
<evidence type="ECO:0000259" key="17">
    <source>
        <dbReference type="PROSITE" id="PS51711"/>
    </source>
</evidence>
<keyword evidence="3" id="KW-0813">Transport</keyword>
<dbReference type="InterPro" id="IPR027417">
    <property type="entry name" value="P-loop_NTPase"/>
</dbReference>
<dbReference type="InterPro" id="IPR050860">
    <property type="entry name" value="FeoB_GTPase"/>
</dbReference>
<dbReference type="CDD" id="cd01879">
    <property type="entry name" value="FeoB"/>
    <property type="match status" value="1"/>
</dbReference>
<evidence type="ECO:0000256" key="16">
    <source>
        <dbReference type="SAM" id="Phobius"/>
    </source>
</evidence>
<dbReference type="InterPro" id="IPR011640">
    <property type="entry name" value="Fe2_transport_prot_B_C"/>
</dbReference>
<evidence type="ECO:0000256" key="10">
    <source>
        <dbReference type="ARBA" id="ARBA00023004"/>
    </source>
</evidence>
<feature type="transmembrane region" description="Helical" evidence="16">
    <location>
        <begin position="548"/>
        <end position="570"/>
    </location>
</feature>
<dbReference type="EMBL" id="DXFQ01000095">
    <property type="protein sequence ID" value="HIX20018.1"/>
    <property type="molecule type" value="Genomic_DNA"/>
</dbReference>
<keyword evidence="4" id="KW-1003">Cell membrane</keyword>
<evidence type="ECO:0000256" key="13">
    <source>
        <dbReference type="ARBA" id="ARBA00023136"/>
    </source>
</evidence>
<keyword evidence="11" id="KW-0406">Ion transport</keyword>
<feature type="transmembrane region" description="Helical" evidence="16">
    <location>
        <begin position="431"/>
        <end position="451"/>
    </location>
</feature>
<evidence type="ECO:0000256" key="11">
    <source>
        <dbReference type="ARBA" id="ARBA00023065"/>
    </source>
</evidence>
<evidence type="ECO:0000256" key="9">
    <source>
        <dbReference type="ARBA" id="ARBA00022989"/>
    </source>
</evidence>
<dbReference type="Pfam" id="PF17910">
    <property type="entry name" value="FeoB_Cyto"/>
    <property type="match status" value="1"/>
</dbReference>
<keyword evidence="9 16" id="KW-1133">Transmembrane helix</keyword>
<comment type="caution">
    <text evidence="18">The sequence shown here is derived from an EMBL/GenBank/DDBJ whole genome shotgun (WGS) entry which is preliminary data.</text>
</comment>
<dbReference type="InterPro" id="IPR011642">
    <property type="entry name" value="Gate_dom"/>
</dbReference>
<reference evidence="18" key="1">
    <citation type="journal article" date="2021" name="PeerJ">
        <title>Extensive microbial diversity within the chicken gut microbiome revealed by metagenomics and culture.</title>
        <authorList>
            <person name="Gilroy R."/>
            <person name="Ravi A."/>
            <person name="Getino M."/>
            <person name="Pursley I."/>
            <person name="Horton D.L."/>
            <person name="Alikhan N.F."/>
            <person name="Baker D."/>
            <person name="Gharbi K."/>
            <person name="Hall N."/>
            <person name="Watson M."/>
            <person name="Adriaenssens E.M."/>
            <person name="Foster-Nyarko E."/>
            <person name="Jarju S."/>
            <person name="Secka A."/>
            <person name="Antonio M."/>
            <person name="Oren A."/>
            <person name="Chaudhuri R.R."/>
            <person name="La Ragione R."/>
            <person name="Hildebrand F."/>
            <person name="Pallen M.J."/>
        </authorList>
    </citation>
    <scope>NUCLEOTIDE SEQUENCE</scope>
    <source>
        <strain evidence="18">14975</strain>
    </source>
</reference>
<dbReference type="FunFam" id="3.40.50.300:FF:000426">
    <property type="entry name" value="Ferrous iron transport protein B"/>
    <property type="match status" value="1"/>
</dbReference>
<dbReference type="GO" id="GO:0005525">
    <property type="term" value="F:GTP binding"/>
    <property type="evidence" value="ECO:0007669"/>
    <property type="project" value="UniProtKB-KW"/>
</dbReference>
<keyword evidence="8" id="KW-0547">Nucleotide-binding</keyword>
<evidence type="ECO:0000256" key="1">
    <source>
        <dbReference type="ARBA" id="ARBA00004429"/>
    </source>
</evidence>
<feature type="transmembrane region" description="Helical" evidence="16">
    <location>
        <begin position="867"/>
        <end position="888"/>
    </location>
</feature>
<dbReference type="GO" id="GO:0015093">
    <property type="term" value="F:ferrous iron transmembrane transporter activity"/>
    <property type="evidence" value="ECO:0007669"/>
    <property type="project" value="InterPro"/>
</dbReference>
<evidence type="ECO:0000256" key="8">
    <source>
        <dbReference type="ARBA" id="ARBA00022741"/>
    </source>
</evidence>
<proteinExistence type="predicted"/>
<dbReference type="InterPro" id="IPR041069">
    <property type="entry name" value="FeoB_Cyto"/>
</dbReference>
<feature type="region of interest" description="Disordered" evidence="15">
    <location>
        <begin position="760"/>
        <end position="788"/>
    </location>
</feature>
<dbReference type="Pfam" id="PF02421">
    <property type="entry name" value="FeoB_N"/>
    <property type="match status" value="1"/>
</dbReference>
<evidence type="ECO:0000256" key="2">
    <source>
        <dbReference type="ARBA" id="ARBA00022371"/>
    </source>
</evidence>
<protein>
    <recommendedName>
        <fullName evidence="2">Fe(2+) transporter FeoB</fullName>
    </recommendedName>
    <alternativeName>
        <fullName evidence="14">Ferrous iron transport protein B</fullName>
    </alternativeName>
</protein>
<feature type="transmembrane region" description="Helical" evidence="16">
    <location>
        <begin position="463"/>
        <end position="491"/>
    </location>
</feature>
<keyword evidence="12" id="KW-0342">GTP-binding</keyword>
<feature type="transmembrane region" description="Helical" evidence="16">
    <location>
        <begin position="380"/>
        <end position="399"/>
    </location>
</feature>
<dbReference type="SUPFAM" id="SSF52540">
    <property type="entry name" value="P-loop containing nucleoside triphosphate hydrolases"/>
    <property type="match status" value="1"/>
</dbReference>
<evidence type="ECO:0000256" key="5">
    <source>
        <dbReference type="ARBA" id="ARBA00022496"/>
    </source>
</evidence>
<dbReference type="AlphaFoldDB" id="A0A9D2AI37"/>
<dbReference type="Pfam" id="PF07670">
    <property type="entry name" value="Gate"/>
    <property type="match status" value="2"/>
</dbReference>
<dbReference type="PROSITE" id="PS51711">
    <property type="entry name" value="G_FEOB"/>
    <property type="match status" value="1"/>
</dbReference>
<evidence type="ECO:0000256" key="6">
    <source>
        <dbReference type="ARBA" id="ARBA00022519"/>
    </source>
</evidence>
<evidence type="ECO:0000313" key="19">
    <source>
        <dbReference type="Proteomes" id="UP000823964"/>
    </source>
</evidence>
<evidence type="ECO:0000256" key="7">
    <source>
        <dbReference type="ARBA" id="ARBA00022692"/>
    </source>
</evidence>
<feature type="transmembrane region" description="Helical" evidence="16">
    <location>
        <begin position="804"/>
        <end position="826"/>
    </location>
</feature>
<dbReference type="PANTHER" id="PTHR43185">
    <property type="entry name" value="FERROUS IRON TRANSPORT PROTEIN B"/>
    <property type="match status" value="1"/>
</dbReference>
<keyword evidence="6" id="KW-0997">Cell inner membrane</keyword>
<organism evidence="18 19">
    <name type="scientific">Candidatus Akkermansia intestinigallinarum</name>
    <dbReference type="NCBI Taxonomy" id="2838431"/>
    <lineage>
        <taxon>Bacteria</taxon>
        <taxon>Pseudomonadati</taxon>
        <taxon>Verrucomicrobiota</taxon>
        <taxon>Verrucomicrobiia</taxon>
        <taxon>Verrucomicrobiales</taxon>
        <taxon>Akkermansiaceae</taxon>
        <taxon>Akkermansia</taxon>
    </lineage>
</organism>
<dbReference type="Pfam" id="PF05656">
    <property type="entry name" value="DUF805"/>
    <property type="match status" value="1"/>
</dbReference>
<sequence>MKRIIALAGNPNCGKTLLFNELTGANQHVGNWPGVTVERKTGTMLENEDIEILDLPGVYSLSPYSPEERVTRHYLLEQKPDLIVNIIDATNLERNLYLTHQLLETGRPVLIVLNMIDLAFQEGIEINVDKLSRALGCPVIAASALKLIGLAELREALTATTLPSATAAPAFSTAIEEALKNIQTLTNSDRWTSVKLLENDPELISTLTPQQRHDVAALRLGLENKLDDDIDSIIAAGRYEGLEPIIKSCRREHNRKAALASRIDAVLTHRVLGLLIFAAVMFGIYFLSITTIGTWGTDWANDVLFGPIVGGWLGGFLGSESVPLESLVQLSAVLAMILVFPVTLRRLHDLNLNGSWLYLALAPFLLEYMFPHMPEVMHQAVMYALYAANLFLLLACFCFRGNATANAYGRVPQRLGLSPLKLDGRANRREYALWFVIMSAVSLGIASLGYLQLDCDGQIQDLVSNGIVAGVGAVLGFLPQMAVLFLLLALLEDCGYMARVAFMMDRIFRSLGLSGKSFIPLLVSMGCGVPGVMATRTIENEKDRRMSIMLTTFIPCGAKLPIIALLAALIGSDALISTVAYFAGVGSVILSGIILRKTHMFAGSYTPFVMELPPYHMPNGVSINLRAMERCKAFARKAGTVIFLASAAVWFTQSYTWKLSYLNTSEEPEAIEQSMLADIGHQMAPLFGPLGWNDWKPAVASVTGLVAKETVIGTFGVLYKAEEGGEEEAFELTPSQPKFNAMTALTVGAWQLDPAVREANAAAEAPESEDEALAAKSGDEAAEEAGDEEDVSGLAANIQAAGTFTLWSGLSFMLFNLLCAPCFAACGAIRREMNSARWTWFAIGYMCVWAYIIALLVYQYGNWWQTGVFATGQLAAVVLSLGLLYMLLRPMPKRS</sequence>
<evidence type="ECO:0000256" key="12">
    <source>
        <dbReference type="ARBA" id="ARBA00023134"/>
    </source>
</evidence>
<keyword evidence="13 16" id="KW-0472">Membrane</keyword>
<name>A0A9D2AI37_9BACT</name>
<evidence type="ECO:0000256" key="4">
    <source>
        <dbReference type="ARBA" id="ARBA00022475"/>
    </source>
</evidence>
<dbReference type="Pfam" id="PF07664">
    <property type="entry name" value="FeoB_C"/>
    <property type="match status" value="1"/>
</dbReference>
<feature type="domain" description="FeoB-type G" evidence="17">
    <location>
        <begin position="2"/>
        <end position="163"/>
    </location>
</feature>
<dbReference type="GO" id="GO:0005886">
    <property type="term" value="C:plasma membrane"/>
    <property type="evidence" value="ECO:0007669"/>
    <property type="project" value="UniProtKB-SubCell"/>
</dbReference>
<dbReference type="Proteomes" id="UP000823964">
    <property type="component" value="Unassembled WGS sequence"/>
</dbReference>
<accession>A0A9D2AI37</accession>
<keyword evidence="5" id="KW-0410">Iron transport</keyword>
<dbReference type="Gene3D" id="3.40.50.300">
    <property type="entry name" value="P-loop containing nucleotide triphosphate hydrolases"/>
    <property type="match status" value="1"/>
</dbReference>
<dbReference type="Gene3D" id="1.10.287.1770">
    <property type="match status" value="1"/>
</dbReference>
<gene>
    <name evidence="18" type="ORF">H9862_05375</name>
</gene>
<reference evidence="18" key="2">
    <citation type="submission" date="2021-04" db="EMBL/GenBank/DDBJ databases">
        <authorList>
            <person name="Gilroy R."/>
        </authorList>
    </citation>
    <scope>NUCLEOTIDE SEQUENCE</scope>
    <source>
        <strain evidence="18">14975</strain>
    </source>
</reference>
<evidence type="ECO:0000313" key="18">
    <source>
        <dbReference type="EMBL" id="HIX20018.1"/>
    </source>
</evidence>
<comment type="subcellular location">
    <subcellularLocation>
        <location evidence="1">Cell inner membrane</location>
        <topology evidence="1">Multi-pass membrane protein</topology>
    </subcellularLocation>
</comment>
<feature type="transmembrane region" description="Helical" evidence="16">
    <location>
        <begin position="576"/>
        <end position="595"/>
    </location>
</feature>
<feature type="transmembrane region" description="Helical" evidence="16">
    <location>
        <begin position="326"/>
        <end position="344"/>
    </location>
</feature>
<dbReference type="InterPro" id="IPR030389">
    <property type="entry name" value="G_FEOB_dom"/>
</dbReference>
<evidence type="ECO:0000256" key="3">
    <source>
        <dbReference type="ARBA" id="ARBA00022448"/>
    </source>
</evidence>
<keyword evidence="7 16" id="KW-0812">Transmembrane</keyword>